<reference evidence="4" key="1">
    <citation type="submission" date="2016-10" db="EMBL/GenBank/DDBJ databases">
        <authorList>
            <person name="Varghese N."/>
            <person name="Submissions S."/>
        </authorList>
    </citation>
    <scope>NUCLEOTIDE SEQUENCE [LARGE SCALE GENOMIC DNA]</scope>
    <source>
        <strain evidence="4">KCTC 32247</strain>
    </source>
</reference>
<name>A0A1H1P2J2_9PSED</name>
<evidence type="ECO:0000313" key="3">
    <source>
        <dbReference type="EMBL" id="SDS05486.1"/>
    </source>
</evidence>
<dbReference type="SUPFAM" id="SSF51735">
    <property type="entry name" value="NAD(P)-binding Rossmann-fold domains"/>
    <property type="match status" value="1"/>
</dbReference>
<sequence length="263" mass="27808">MDKLKDRVAIVTGAGMGIGRGIAGALAREGARVLVAEIDAQAGEETAAWLRETWGVDAAFQRVDVTDKAQVQAMVGVAVERFGRLDILVNNAWRGSGFARLESLGDERLRGAFDMAVMAAFWAMQAALPEFRKRGGGRIINLCSLNGVNAHLYTADYNAAKEALRTLTRSAAREWAAEQVCCNVICPGAVSEAYRKFASANPGNAAAIAAANPMGRVGDPLDDIGPVAAFLASDDARYLTGNTLFVDGGAHINGVAWAPQLKD</sequence>
<accession>A0A1H1P2J2</accession>
<dbReference type="InterPro" id="IPR036291">
    <property type="entry name" value="NAD(P)-bd_dom_sf"/>
</dbReference>
<dbReference type="GO" id="GO:0016491">
    <property type="term" value="F:oxidoreductase activity"/>
    <property type="evidence" value="ECO:0007669"/>
    <property type="project" value="UniProtKB-KW"/>
</dbReference>
<dbReference type="PANTHER" id="PTHR43639">
    <property type="entry name" value="OXIDOREDUCTASE, SHORT-CHAIN DEHYDROGENASE/REDUCTASE FAMILY (AFU_ORTHOLOGUE AFUA_5G02870)"/>
    <property type="match status" value="1"/>
</dbReference>
<dbReference type="PRINTS" id="PR00081">
    <property type="entry name" value="GDHRDH"/>
</dbReference>
<dbReference type="Gene3D" id="3.40.50.720">
    <property type="entry name" value="NAD(P)-binding Rossmann-like Domain"/>
    <property type="match status" value="1"/>
</dbReference>
<dbReference type="Pfam" id="PF13561">
    <property type="entry name" value="adh_short_C2"/>
    <property type="match status" value="1"/>
</dbReference>
<dbReference type="PANTHER" id="PTHR43639:SF1">
    <property type="entry name" value="SHORT-CHAIN DEHYDROGENASE_REDUCTASE FAMILY PROTEIN"/>
    <property type="match status" value="1"/>
</dbReference>
<comment type="similarity">
    <text evidence="1">Belongs to the short-chain dehydrogenases/reductases (SDR) family.</text>
</comment>
<dbReference type="EMBL" id="LT629751">
    <property type="protein sequence ID" value="SDS05486.1"/>
    <property type="molecule type" value="Genomic_DNA"/>
</dbReference>
<dbReference type="Proteomes" id="UP000243359">
    <property type="component" value="Chromosome I"/>
</dbReference>
<organism evidence="3 4">
    <name type="scientific">Pseudomonas oryzae</name>
    <dbReference type="NCBI Taxonomy" id="1392877"/>
    <lineage>
        <taxon>Bacteria</taxon>
        <taxon>Pseudomonadati</taxon>
        <taxon>Pseudomonadota</taxon>
        <taxon>Gammaproteobacteria</taxon>
        <taxon>Pseudomonadales</taxon>
        <taxon>Pseudomonadaceae</taxon>
        <taxon>Pseudomonas</taxon>
    </lineage>
</organism>
<keyword evidence="4" id="KW-1185">Reference proteome</keyword>
<proteinExistence type="inferred from homology"/>
<dbReference type="InterPro" id="IPR002347">
    <property type="entry name" value="SDR_fam"/>
</dbReference>
<dbReference type="RefSeq" id="WP_090347868.1">
    <property type="nucleotide sequence ID" value="NZ_LT629751.1"/>
</dbReference>
<dbReference type="OrthoDB" id="9806974at2"/>
<dbReference type="InterPro" id="IPR020904">
    <property type="entry name" value="Sc_DH/Rdtase_CS"/>
</dbReference>
<evidence type="ECO:0000313" key="4">
    <source>
        <dbReference type="Proteomes" id="UP000243359"/>
    </source>
</evidence>
<protein>
    <submittedName>
        <fullName evidence="3">NAD(P)-dependent dehydrogenase, short-chain alcohol dehydrogenase family</fullName>
    </submittedName>
</protein>
<keyword evidence="2" id="KW-0560">Oxidoreductase</keyword>
<dbReference type="AlphaFoldDB" id="A0A1H1P2J2"/>
<dbReference type="PROSITE" id="PS00061">
    <property type="entry name" value="ADH_SHORT"/>
    <property type="match status" value="1"/>
</dbReference>
<evidence type="ECO:0000256" key="1">
    <source>
        <dbReference type="ARBA" id="ARBA00006484"/>
    </source>
</evidence>
<dbReference type="PRINTS" id="PR00080">
    <property type="entry name" value="SDRFAMILY"/>
</dbReference>
<dbReference type="CDD" id="cd05233">
    <property type="entry name" value="SDR_c"/>
    <property type="match status" value="1"/>
</dbReference>
<evidence type="ECO:0000256" key="2">
    <source>
        <dbReference type="ARBA" id="ARBA00023002"/>
    </source>
</evidence>
<dbReference type="STRING" id="1392877.SAMN05216221_0963"/>
<dbReference type="FunFam" id="3.40.50.720:FF:000084">
    <property type="entry name" value="Short-chain dehydrogenase reductase"/>
    <property type="match status" value="1"/>
</dbReference>
<gene>
    <name evidence="3" type="ORF">SAMN05216221_0963</name>
</gene>